<geneLocation type="plasmid" evidence="1">
    <name>unnamed2</name>
</geneLocation>
<proteinExistence type="predicted"/>
<protein>
    <submittedName>
        <fullName evidence="1">Uncharacterized protein</fullName>
    </submittedName>
</protein>
<keyword evidence="1" id="KW-0614">Plasmid</keyword>
<evidence type="ECO:0000313" key="2">
    <source>
        <dbReference type="Proteomes" id="UP000187321"/>
    </source>
</evidence>
<dbReference type="EMBL" id="CP019329">
    <property type="protein sequence ID" value="APX98526.1"/>
    <property type="molecule type" value="Genomic_DNA"/>
</dbReference>
<name>A0A1P8RIP2_9EURY</name>
<gene>
    <name evidence="1" type="ORF">BB347_17610</name>
</gene>
<evidence type="ECO:0000313" key="1">
    <source>
        <dbReference type="EMBL" id="APX98526.1"/>
    </source>
</evidence>
<dbReference type="Proteomes" id="UP000187321">
    <property type="component" value="Plasmid unnamed2"/>
</dbReference>
<accession>A0A1P8RIP2</accession>
<sequence>MNSDRALFSGSANNSNSYYNVICTMSVTITMDVSHDAAENGGHYAGTVEATEELEDALDMAEGQFCYFRSMFDAMRDLLP</sequence>
<dbReference type="KEGG" id="hda:BB347_17610"/>
<reference evidence="1 2" key="1">
    <citation type="submission" date="2017-01" db="EMBL/GenBank/DDBJ databases">
        <title>Complete genome sequence of Haloterrigena daqingensis type strain (JX313T).</title>
        <authorList>
            <person name="Shuang W."/>
        </authorList>
    </citation>
    <scope>NUCLEOTIDE SEQUENCE [LARGE SCALE GENOMIC DNA]</scope>
    <source>
        <strain evidence="2">JX313</strain>
        <plasmid evidence="2">Plasmid unnamed2</plasmid>
    </source>
</reference>
<organism evidence="1 2">
    <name type="scientific">Natronorubrum daqingense</name>
    <dbReference type="NCBI Taxonomy" id="588898"/>
    <lineage>
        <taxon>Archaea</taxon>
        <taxon>Methanobacteriati</taxon>
        <taxon>Methanobacteriota</taxon>
        <taxon>Stenosarchaea group</taxon>
        <taxon>Halobacteria</taxon>
        <taxon>Halobacteriales</taxon>
        <taxon>Natrialbaceae</taxon>
        <taxon>Natronorubrum</taxon>
    </lineage>
</organism>
<dbReference type="AlphaFoldDB" id="A0A1P8RIP2"/>